<evidence type="ECO:0000313" key="3">
    <source>
        <dbReference type="Proteomes" id="UP001493487"/>
    </source>
</evidence>
<keyword evidence="3" id="KW-1185">Reference proteome</keyword>
<dbReference type="PANTHER" id="PTHR36503">
    <property type="entry name" value="BLR2520 PROTEIN"/>
    <property type="match status" value="1"/>
</dbReference>
<reference evidence="2 3" key="1">
    <citation type="journal article" date="2023" name="Genome Announc.">
        <title>Pan-Genome Analyses of the Genus Cohnella and Proposal of the Novel Species Cohnella silvisoli sp. nov., Isolated from Forest Soil.</title>
        <authorList>
            <person name="Wang C."/>
            <person name="Mao L."/>
            <person name="Bao G."/>
            <person name="Zhu H."/>
        </authorList>
    </citation>
    <scope>NUCLEOTIDE SEQUENCE [LARGE SCALE GENOMIC DNA]</scope>
    <source>
        <strain evidence="2 3">NL03-T5-1</strain>
    </source>
</reference>
<accession>A0ABV1L002</accession>
<dbReference type="CDD" id="cd06587">
    <property type="entry name" value="VOC"/>
    <property type="match status" value="2"/>
</dbReference>
<dbReference type="Proteomes" id="UP001493487">
    <property type="component" value="Unassembled WGS sequence"/>
</dbReference>
<evidence type="ECO:0000259" key="1">
    <source>
        <dbReference type="PROSITE" id="PS51819"/>
    </source>
</evidence>
<evidence type="ECO:0000313" key="2">
    <source>
        <dbReference type="EMBL" id="MEQ4485659.1"/>
    </source>
</evidence>
<dbReference type="SUPFAM" id="SSF54593">
    <property type="entry name" value="Glyoxalase/Bleomycin resistance protein/Dihydroxybiphenyl dioxygenase"/>
    <property type="match status" value="3"/>
</dbReference>
<comment type="caution">
    <text evidence="2">The sequence shown here is derived from an EMBL/GenBank/DDBJ whole genome shotgun (WGS) entry which is preliminary data.</text>
</comment>
<feature type="domain" description="VOC" evidence="1">
    <location>
        <begin position="187"/>
        <end position="310"/>
    </location>
</feature>
<dbReference type="InterPro" id="IPR029068">
    <property type="entry name" value="Glyas_Bleomycin-R_OHBP_Dase"/>
</dbReference>
<feature type="domain" description="VOC" evidence="1">
    <location>
        <begin position="50"/>
        <end position="184"/>
    </location>
</feature>
<name>A0ABV1L002_9BACL</name>
<dbReference type="Pfam" id="PF00903">
    <property type="entry name" value="Glyoxalase"/>
    <property type="match status" value="3"/>
</dbReference>
<feature type="domain" description="VOC" evidence="1">
    <location>
        <begin position="354"/>
        <end position="485"/>
    </location>
</feature>
<organism evidence="2 3">
    <name type="scientific">Cohnella silvisoli</name>
    <dbReference type="NCBI Taxonomy" id="2873699"/>
    <lineage>
        <taxon>Bacteria</taxon>
        <taxon>Bacillati</taxon>
        <taxon>Bacillota</taxon>
        <taxon>Bacilli</taxon>
        <taxon>Bacillales</taxon>
        <taxon>Paenibacillaceae</taxon>
        <taxon>Cohnella</taxon>
    </lineage>
</organism>
<dbReference type="RefSeq" id="WP_232187974.1">
    <property type="nucleotide sequence ID" value="NZ_JAIOAP010000015.1"/>
</dbReference>
<proteinExistence type="predicted"/>
<sequence>MKKSAKKVHEENYQPQYVTQAFKVIMGQAGKSSDRTQEPPASLSNGLESGIDLMTLVQLPATQLKRTVTFYVEVLGLRLEYPERPIESNTFVQTTPRIGPGLHILETPNSEFRHLHGTVDGKLKEYLAFYVKSLVQLHERLLQAKAEIVMEPSDGYMSFFDPEGHLIGAYERTDSGINDRFESNITGFRHVPMHVADPVRTAVFFERALGFERALPDEDAIYLAVNSGEINQPMIQLVQAADPENPQPMHWILDGRPKHGLELHSKNIGALKERVVENGGALKEELEFTGCGGYLKFYTPDGHYIWVNQDRSYPDSFKPERVPTAFKVHAVGTTNLHKGEEYSQMENTKAKVIFYDSLQVRLVSDLEKSLAYYRDVLGCEVNYWGHAIRGGMKLILQQAMHPSDVKSNQASAKRDNYPTDWTGPDMGWDTFVHINYDEFDSLIEEMKANGANIILGPIEKTHNNGMSFKNLYIQDPDGYIIVFGQ</sequence>
<dbReference type="PROSITE" id="PS51819">
    <property type="entry name" value="VOC"/>
    <property type="match status" value="3"/>
</dbReference>
<dbReference type="InterPro" id="IPR037523">
    <property type="entry name" value="VOC_core"/>
</dbReference>
<dbReference type="EMBL" id="JASKHM010000016">
    <property type="protein sequence ID" value="MEQ4485659.1"/>
    <property type="molecule type" value="Genomic_DNA"/>
</dbReference>
<dbReference type="PANTHER" id="PTHR36503:SF1">
    <property type="entry name" value="BLR2520 PROTEIN"/>
    <property type="match status" value="1"/>
</dbReference>
<dbReference type="Gene3D" id="3.10.180.10">
    <property type="entry name" value="2,3-Dihydroxybiphenyl 1,2-Dioxygenase, domain 1"/>
    <property type="match status" value="3"/>
</dbReference>
<gene>
    <name evidence="2" type="ORF">QJS35_25045</name>
</gene>
<dbReference type="InterPro" id="IPR004360">
    <property type="entry name" value="Glyas_Fos-R_dOase_dom"/>
</dbReference>
<protein>
    <submittedName>
        <fullName evidence="2">VOC family protein</fullName>
    </submittedName>
</protein>